<keyword evidence="4" id="KW-0812">Transmembrane</keyword>
<dbReference type="EMBL" id="LN885086">
    <property type="protein sequence ID" value="CUQ67112.1"/>
    <property type="molecule type" value="Genomic_DNA"/>
</dbReference>
<dbReference type="GO" id="GO:0009425">
    <property type="term" value="C:bacterial-type flagellum basal body"/>
    <property type="evidence" value="ECO:0007669"/>
    <property type="project" value="UniProtKB-SubCell"/>
</dbReference>
<keyword evidence="9" id="KW-0282">Flagellum</keyword>
<evidence type="ECO:0000256" key="3">
    <source>
        <dbReference type="ARBA" id="ARBA00022475"/>
    </source>
</evidence>
<sequence>MIDFWDSLLRTLSALAVVLLLMAAAALAARRIVGGRPGTPGRHELIRVVASGAIAPRKTIMLVSVAGEYLVVGATATDLVPLGRVGDAEKVRELLAAAESPSAPMIPSSSFTAWMRRPSVESFFHRTENHGDR</sequence>
<dbReference type="InterPro" id="IPR052205">
    <property type="entry name" value="FliO/MopB"/>
</dbReference>
<evidence type="ECO:0000256" key="5">
    <source>
        <dbReference type="ARBA" id="ARBA00022989"/>
    </source>
</evidence>
<dbReference type="STRING" id="1715989.NITINOP_2140"/>
<reference evidence="10" key="1">
    <citation type="submission" date="2015-09" db="EMBL/GenBank/DDBJ databases">
        <authorList>
            <person name="Daims H."/>
        </authorList>
    </citation>
    <scope>NUCLEOTIDE SEQUENCE [LARGE SCALE GENOMIC DNA]</scope>
</reference>
<keyword evidence="9" id="KW-0969">Cilium</keyword>
<comment type="subcellular location">
    <subcellularLocation>
        <location evidence="1">Bacterial flagellum basal body</location>
    </subcellularLocation>
    <subcellularLocation>
        <location evidence="2">Cell membrane</location>
    </subcellularLocation>
</comment>
<dbReference type="GO" id="GO:0044781">
    <property type="term" value="P:bacterial-type flagellum organization"/>
    <property type="evidence" value="ECO:0007669"/>
    <property type="project" value="InterPro"/>
</dbReference>
<dbReference type="PANTHER" id="PTHR38766">
    <property type="entry name" value="FLAGELLAR PROTEIN FLIO"/>
    <property type="match status" value="1"/>
</dbReference>
<evidence type="ECO:0000313" key="9">
    <source>
        <dbReference type="EMBL" id="CUQ67112.1"/>
    </source>
</evidence>
<keyword evidence="5" id="KW-1133">Transmembrane helix</keyword>
<evidence type="ECO:0000313" key="10">
    <source>
        <dbReference type="Proteomes" id="UP000066284"/>
    </source>
</evidence>
<keyword evidence="10" id="KW-1185">Reference proteome</keyword>
<evidence type="ECO:0000256" key="8">
    <source>
        <dbReference type="ARBA" id="ARBA00037937"/>
    </source>
</evidence>
<dbReference type="AlphaFoldDB" id="A0A0S4KV91"/>
<dbReference type="Pfam" id="PF04347">
    <property type="entry name" value="FliO"/>
    <property type="match status" value="1"/>
</dbReference>
<evidence type="ECO:0000256" key="7">
    <source>
        <dbReference type="ARBA" id="ARBA00023143"/>
    </source>
</evidence>
<dbReference type="Proteomes" id="UP000066284">
    <property type="component" value="Chromosome 1"/>
</dbReference>
<accession>A0A0S4KV91</accession>
<evidence type="ECO:0000256" key="4">
    <source>
        <dbReference type="ARBA" id="ARBA00022692"/>
    </source>
</evidence>
<evidence type="ECO:0000256" key="1">
    <source>
        <dbReference type="ARBA" id="ARBA00004117"/>
    </source>
</evidence>
<dbReference type="PANTHER" id="PTHR38766:SF1">
    <property type="entry name" value="FLAGELLAR PROTEIN FLIO"/>
    <property type="match status" value="1"/>
</dbReference>
<gene>
    <name evidence="9" type="ORF">NITINOP_2140</name>
</gene>
<keyword evidence="3" id="KW-1003">Cell membrane</keyword>
<keyword evidence="6" id="KW-0472">Membrane</keyword>
<evidence type="ECO:0000256" key="2">
    <source>
        <dbReference type="ARBA" id="ARBA00004236"/>
    </source>
</evidence>
<name>A0A0S4KV91_9BACT</name>
<proteinExistence type="inferred from homology"/>
<dbReference type="GO" id="GO:0005886">
    <property type="term" value="C:plasma membrane"/>
    <property type="evidence" value="ECO:0007669"/>
    <property type="project" value="UniProtKB-SubCell"/>
</dbReference>
<keyword evidence="7" id="KW-0975">Bacterial flagellum</keyword>
<dbReference type="InterPro" id="IPR022781">
    <property type="entry name" value="Flagellar_biosynth_FliO"/>
</dbReference>
<dbReference type="RefSeq" id="WP_062485207.1">
    <property type="nucleotide sequence ID" value="NZ_LN885086.1"/>
</dbReference>
<keyword evidence="9" id="KW-0966">Cell projection</keyword>
<comment type="similarity">
    <text evidence="8">Belongs to the FliO/MopB family.</text>
</comment>
<organism evidence="9 10">
    <name type="scientific">Candidatus Nitrospira inopinata</name>
    <dbReference type="NCBI Taxonomy" id="1715989"/>
    <lineage>
        <taxon>Bacteria</taxon>
        <taxon>Pseudomonadati</taxon>
        <taxon>Nitrospirota</taxon>
        <taxon>Nitrospiria</taxon>
        <taxon>Nitrospirales</taxon>
        <taxon>Nitrospiraceae</taxon>
        <taxon>Nitrospira</taxon>
    </lineage>
</organism>
<dbReference type="KEGG" id="nio:NITINOP_2140"/>
<dbReference type="OrthoDB" id="9813644at2"/>
<protein>
    <submittedName>
        <fullName evidence="9">Putative Flagellar biosynthetic protein FliO, export component</fullName>
    </submittedName>
</protein>
<evidence type="ECO:0000256" key="6">
    <source>
        <dbReference type="ARBA" id="ARBA00023136"/>
    </source>
</evidence>